<dbReference type="SMART" id="SM00408">
    <property type="entry name" value="IGc2"/>
    <property type="match status" value="2"/>
</dbReference>
<dbReference type="FunFam" id="3.80.10.10:FF:000527">
    <property type="entry name" value="Serine/threonine kinase 11 interacting protein"/>
    <property type="match status" value="1"/>
</dbReference>
<evidence type="ECO:0000256" key="2">
    <source>
        <dbReference type="ARBA" id="ARBA00008771"/>
    </source>
</evidence>
<dbReference type="InterPro" id="IPR057288">
    <property type="entry name" value="PH_PLEKHM2"/>
</dbReference>
<feature type="compositionally biased region" description="Basic residues" evidence="10">
    <location>
        <begin position="636"/>
        <end position="650"/>
    </location>
</feature>
<evidence type="ECO:0000256" key="9">
    <source>
        <dbReference type="ARBA" id="ARBA00023319"/>
    </source>
</evidence>
<dbReference type="SMART" id="SM00409">
    <property type="entry name" value="IG"/>
    <property type="match status" value="2"/>
</dbReference>
<comment type="caution">
    <text evidence="12">The sequence shown here is derived from an EMBL/GenBank/DDBJ whole genome shotgun (WGS) entry which is preliminary data.</text>
</comment>
<dbReference type="Pfam" id="PF00612">
    <property type="entry name" value="IQ"/>
    <property type="match status" value="1"/>
</dbReference>
<proteinExistence type="inferred from homology"/>
<dbReference type="Gene3D" id="3.80.10.10">
    <property type="entry name" value="Ribonuclease Inhibitor"/>
    <property type="match status" value="2"/>
</dbReference>
<dbReference type="CDD" id="cd23767">
    <property type="entry name" value="IQCD"/>
    <property type="match status" value="1"/>
</dbReference>
<evidence type="ECO:0000256" key="1">
    <source>
        <dbReference type="ARBA" id="ARBA00004496"/>
    </source>
</evidence>
<dbReference type="InterPro" id="IPR003599">
    <property type="entry name" value="Ig_sub"/>
</dbReference>
<dbReference type="Gene3D" id="2.60.40.10">
    <property type="entry name" value="Immunoglobulins"/>
    <property type="match status" value="2"/>
</dbReference>
<name>A0A9D3MQ82_ANGAN</name>
<reference evidence="12" key="1">
    <citation type="submission" date="2021-01" db="EMBL/GenBank/DDBJ databases">
        <title>A chromosome-scale assembly of European eel, Anguilla anguilla.</title>
        <authorList>
            <person name="Henkel C."/>
            <person name="Jong-Raadsen S.A."/>
            <person name="Dufour S."/>
            <person name="Weltzien F.-A."/>
            <person name="Palstra A.P."/>
            <person name="Pelster B."/>
            <person name="Spaink H.P."/>
            <person name="Van Den Thillart G.E."/>
            <person name="Jansen H."/>
            <person name="Zahm M."/>
            <person name="Klopp C."/>
            <person name="Cedric C."/>
            <person name="Louis A."/>
            <person name="Berthelot C."/>
            <person name="Parey E."/>
            <person name="Roest Crollius H."/>
            <person name="Montfort J."/>
            <person name="Robinson-Rechavi M."/>
            <person name="Bucao C."/>
            <person name="Bouchez O."/>
            <person name="Gislard M."/>
            <person name="Lluch J."/>
            <person name="Milhes M."/>
            <person name="Lampietro C."/>
            <person name="Lopez Roques C."/>
            <person name="Donnadieu C."/>
            <person name="Braasch I."/>
            <person name="Desvignes T."/>
            <person name="Postlethwait J."/>
            <person name="Bobe J."/>
            <person name="Guiguen Y."/>
            <person name="Dirks R."/>
        </authorList>
    </citation>
    <scope>NUCLEOTIDE SEQUENCE</scope>
    <source>
        <strain evidence="12">Tag_6206</strain>
        <tissue evidence="12">Liver</tissue>
    </source>
</reference>
<dbReference type="EMBL" id="JAFIRN010000003">
    <property type="protein sequence ID" value="KAG5852800.1"/>
    <property type="molecule type" value="Genomic_DNA"/>
</dbReference>
<dbReference type="SMART" id="SM00369">
    <property type="entry name" value="LRR_TYP"/>
    <property type="match status" value="3"/>
</dbReference>
<dbReference type="Proteomes" id="UP001044222">
    <property type="component" value="Unassembled WGS sequence"/>
</dbReference>
<dbReference type="InterPro" id="IPR032675">
    <property type="entry name" value="LRR_dom_sf"/>
</dbReference>
<evidence type="ECO:0000256" key="7">
    <source>
        <dbReference type="ARBA" id="ARBA00022737"/>
    </source>
</evidence>
<keyword evidence="4" id="KW-0963">Cytoplasm</keyword>
<dbReference type="Pfam" id="PF15904">
    <property type="entry name" value="LIP1"/>
    <property type="match status" value="1"/>
</dbReference>
<feature type="domain" description="Ig-like" evidence="11">
    <location>
        <begin position="68"/>
        <end position="157"/>
    </location>
</feature>
<dbReference type="InterPro" id="IPR001611">
    <property type="entry name" value="Leu-rich_rpt"/>
</dbReference>
<dbReference type="InterPro" id="IPR036179">
    <property type="entry name" value="Ig-like_dom_sf"/>
</dbReference>
<evidence type="ECO:0000256" key="10">
    <source>
        <dbReference type="SAM" id="MobiDB-lite"/>
    </source>
</evidence>
<organism evidence="12 13">
    <name type="scientific">Anguilla anguilla</name>
    <name type="common">European freshwater eel</name>
    <name type="synonym">Muraena anguilla</name>
    <dbReference type="NCBI Taxonomy" id="7936"/>
    <lineage>
        <taxon>Eukaryota</taxon>
        <taxon>Metazoa</taxon>
        <taxon>Chordata</taxon>
        <taxon>Craniata</taxon>
        <taxon>Vertebrata</taxon>
        <taxon>Euteleostomi</taxon>
        <taxon>Actinopterygii</taxon>
        <taxon>Neopterygii</taxon>
        <taxon>Teleostei</taxon>
        <taxon>Anguilliformes</taxon>
        <taxon>Anguillidae</taxon>
        <taxon>Anguilla</taxon>
    </lineage>
</organism>
<gene>
    <name evidence="12" type="ORF">ANANG_G00066410</name>
</gene>
<feature type="compositionally biased region" description="Polar residues" evidence="10">
    <location>
        <begin position="1071"/>
        <end position="1090"/>
    </location>
</feature>
<comment type="subcellular location">
    <subcellularLocation>
        <location evidence="1">Cytoplasm</location>
    </subcellularLocation>
</comment>
<dbReference type="GO" id="GO:0055013">
    <property type="term" value="P:cardiac muscle cell development"/>
    <property type="evidence" value="ECO:0007669"/>
    <property type="project" value="UniProtKB-ARBA"/>
</dbReference>
<dbReference type="Pfam" id="PF23142">
    <property type="entry name" value="PH_PLEKHM2"/>
    <property type="match status" value="1"/>
</dbReference>
<feature type="region of interest" description="Disordered" evidence="10">
    <location>
        <begin position="602"/>
        <end position="664"/>
    </location>
</feature>
<dbReference type="GO" id="GO:0008104">
    <property type="term" value="P:intracellular protein localization"/>
    <property type="evidence" value="ECO:0007669"/>
    <property type="project" value="TreeGrafter"/>
</dbReference>
<evidence type="ECO:0000313" key="13">
    <source>
        <dbReference type="Proteomes" id="UP001044222"/>
    </source>
</evidence>
<dbReference type="Pfam" id="PF25357">
    <property type="entry name" value="PH_S11IP"/>
    <property type="match status" value="1"/>
</dbReference>
<dbReference type="InterPro" id="IPR013098">
    <property type="entry name" value="Ig_I-set"/>
</dbReference>
<dbReference type="InterPro" id="IPR003598">
    <property type="entry name" value="Ig_sub2"/>
</dbReference>
<dbReference type="AlphaFoldDB" id="A0A9D3MQ82"/>
<dbReference type="PROSITE" id="PS50835">
    <property type="entry name" value="IG_LIKE"/>
    <property type="match status" value="2"/>
</dbReference>
<dbReference type="FunFam" id="2.60.40.10:FF:000107">
    <property type="entry name" value="Myosin, light chain kinase a"/>
    <property type="match status" value="1"/>
</dbReference>
<dbReference type="SUPFAM" id="SSF52058">
    <property type="entry name" value="L domain-like"/>
    <property type="match status" value="1"/>
</dbReference>
<evidence type="ECO:0000313" key="12">
    <source>
        <dbReference type="EMBL" id="KAG5852800.1"/>
    </source>
</evidence>
<dbReference type="PANTHER" id="PTHR15454:SF69">
    <property type="entry name" value="SERINE_THREONINE-PROTEIN KINASE 11-INTERACTING PROTEIN"/>
    <property type="match status" value="1"/>
</dbReference>
<evidence type="ECO:0000259" key="11">
    <source>
        <dbReference type="PROSITE" id="PS50835"/>
    </source>
</evidence>
<keyword evidence="9" id="KW-0393">Immunoglobulin domain</keyword>
<feature type="domain" description="Ig-like" evidence="11">
    <location>
        <begin position="161"/>
        <end position="259"/>
    </location>
</feature>
<keyword evidence="7" id="KW-0677">Repeat</keyword>
<evidence type="ECO:0000256" key="3">
    <source>
        <dbReference type="ARBA" id="ARBA00020683"/>
    </source>
</evidence>
<keyword evidence="5" id="KW-0433">Leucine-rich repeat</keyword>
<feature type="region of interest" description="Disordered" evidence="10">
    <location>
        <begin position="996"/>
        <end position="1015"/>
    </location>
</feature>
<dbReference type="PROSITE" id="PS51450">
    <property type="entry name" value="LRR"/>
    <property type="match status" value="2"/>
</dbReference>
<feature type="compositionally biased region" description="Polar residues" evidence="10">
    <location>
        <begin position="997"/>
        <end position="1007"/>
    </location>
</feature>
<dbReference type="GO" id="GO:0003007">
    <property type="term" value="P:heart morphogenesis"/>
    <property type="evidence" value="ECO:0007669"/>
    <property type="project" value="UniProtKB-ARBA"/>
</dbReference>
<dbReference type="PROSITE" id="PS50096">
    <property type="entry name" value="IQ"/>
    <property type="match status" value="1"/>
</dbReference>
<protein>
    <recommendedName>
        <fullName evidence="3">Serine/threonine-protein kinase 11-interacting protein</fullName>
    </recommendedName>
</protein>
<feature type="region of interest" description="Disordered" evidence="10">
    <location>
        <begin position="959"/>
        <end position="978"/>
    </location>
</feature>
<accession>A0A9D3MQ82</accession>
<evidence type="ECO:0000256" key="5">
    <source>
        <dbReference type="ARBA" id="ARBA00022614"/>
    </source>
</evidence>
<dbReference type="SMART" id="SM00015">
    <property type="entry name" value="IQ"/>
    <property type="match status" value="1"/>
</dbReference>
<dbReference type="FunFam" id="2.60.40.10:FF:000031">
    <property type="entry name" value="Myosin-binding protein C, slow type"/>
    <property type="match status" value="1"/>
</dbReference>
<dbReference type="GO" id="GO:0030017">
    <property type="term" value="C:sarcomere"/>
    <property type="evidence" value="ECO:0007669"/>
    <property type="project" value="UniProtKB-ARBA"/>
</dbReference>
<dbReference type="PANTHER" id="PTHR15454">
    <property type="entry name" value="NISCHARIN RELATED"/>
    <property type="match status" value="1"/>
</dbReference>
<feature type="region of interest" description="Disordered" evidence="10">
    <location>
        <begin position="705"/>
        <end position="808"/>
    </location>
</feature>
<keyword evidence="13" id="KW-1185">Reference proteome</keyword>
<dbReference type="Pfam" id="PF07679">
    <property type="entry name" value="I-set"/>
    <property type="match status" value="2"/>
</dbReference>
<sequence length="1263" mass="140346">MPSGSYGTEAFLLQREDTSRMSKAKVAPPPPGCLLDINDPKVQEAAIRIQASYRGHRSRKELREKGPPKVLQELKDVVLLEGSAAKLECRVSAFPDPFIVWSKDGKQLKDGPKYRYVFEDPDVVALVVRDGVLADLGKYTVTIKNTFGETSDSACIKVEVPAKITKGPETVKAKKGSTVTLRADISGEPPPDVGWMKDGQDIEEDDRVFYDIGDTNTTLTIKKAQPSDAGKYEIFVENNLGPFSHFWTSAGVYRPIRMSSPSCGQLNLVRTLATLLRNDGDSVLDGSSTLTLQVSCLQHLTRLFQQFLHSRTNQHGFLALASHPPDTPAMLQVQFLFDMLQKTISLKLINPPGVRLQSAVKIFPFKSLRYLELKRIPPHCLEGLRAVYSELQVFICSRSLCSLQELLSLCGGDLSSALPWLELHTLNFSYNSISCLDESLRLLNVLRSLDLSHNRIQTCGEFLQPLGDLQHLNLGYNFLQRVPVLAVSCRATLVKLVLRNNELETINGVEQLCSLQHLDLAYNLLMEHSQLAPLSLLHNLNTLQLEGNPLHFHKNHRLCAVRHISPKAAFRRLNLDGCLLSSCELEVLRRLGQVIGQMPPTMSQTAMATEKSPQEVSSGAGEMSDSLCLSEPPVKPLHRKKSKTKVRVRRASISEPSDTDHDLRTQSSLQDIVLHHQKDIERMETFRHQLGEDWLLYHHHLEKPREAGRSEPDHPGVVNGHCAAPPSESAGPPDQVSPPSQLEQNATPLLTSEPKQEWLEPEADTESTLRWPGHGVENTDSTLETSAGEIQLPGNGSTPLQKEEEEEELGVDLCLPLLVGVLSEGEEDQGMKTARGPLFLRVKSGHMLEVDMQSGRVLTKLELDSLREVTTSLAAWTEKEETRLPAVDLHFSYINRTRRQRRYVMLDENPEQMQQALADILFQAVEENKLRAPQGHQQIERMQCLKCCAEFCQQGAKQITGRDLGDQDESRQADGGSALSCPVCGSDHVVQVADQLAPSTSTPVQGSSEEDDANRDYTFHDSSAQVHRLQDPALGEASLTTGSPAHMETGLSDTFLTARSHTFYIGDGDGSSLTDRSPPSQLATFQTPSGPANEELYSSYNYTSTPDTKATPPLLAPHLNMEGTNSAPFDMISEDCEVVDHRLKLFLDVEVFESDSEEFRCHLKMSAVKFGNPVEFPSLLVVSDQSIYILEITMETQRQPSDVFLKRGGHRITELSYLELGLGSQSIHMEFEDGGSAYTLLVRDRPRCKHFFGLLTGKHAYHC</sequence>
<comment type="similarity">
    <text evidence="2">Belongs to the STK11IP family.</text>
</comment>
<dbReference type="InterPro" id="IPR007110">
    <property type="entry name" value="Ig-like_dom"/>
</dbReference>
<feature type="compositionally biased region" description="Polar residues" evidence="10">
    <location>
        <begin position="737"/>
        <end position="750"/>
    </location>
</feature>
<dbReference type="InterPro" id="IPR000048">
    <property type="entry name" value="IQ_motif_EF-hand-BS"/>
</dbReference>
<evidence type="ECO:0000256" key="4">
    <source>
        <dbReference type="ARBA" id="ARBA00022490"/>
    </source>
</evidence>
<feature type="compositionally biased region" description="Basic and acidic residues" evidence="10">
    <location>
        <begin position="963"/>
        <end position="972"/>
    </location>
</feature>
<dbReference type="InterPro" id="IPR003591">
    <property type="entry name" value="Leu-rich_rpt_typical-subtyp"/>
</dbReference>
<keyword evidence="8" id="KW-1015">Disulfide bond</keyword>
<evidence type="ECO:0000256" key="6">
    <source>
        <dbReference type="ARBA" id="ARBA00022729"/>
    </source>
</evidence>
<feature type="region of interest" description="Disordered" evidence="10">
    <location>
        <begin position="1069"/>
        <end position="1090"/>
    </location>
</feature>
<dbReference type="InterPro" id="IPR013783">
    <property type="entry name" value="Ig-like_fold"/>
</dbReference>
<evidence type="ECO:0000256" key="8">
    <source>
        <dbReference type="ARBA" id="ARBA00023157"/>
    </source>
</evidence>
<dbReference type="SUPFAM" id="SSF48726">
    <property type="entry name" value="Immunoglobulin"/>
    <property type="match status" value="2"/>
</dbReference>
<dbReference type="InterPro" id="IPR031782">
    <property type="entry name" value="LIP1_N"/>
</dbReference>
<keyword evidence="6" id="KW-0732">Signal</keyword>
<dbReference type="InterPro" id="IPR057292">
    <property type="entry name" value="PH_S11IP"/>
</dbReference>
<feature type="compositionally biased region" description="Basic and acidic residues" evidence="10">
    <location>
        <begin position="705"/>
        <end position="714"/>
    </location>
</feature>